<dbReference type="PROSITE" id="PS51257">
    <property type="entry name" value="PROKAR_LIPOPROTEIN"/>
    <property type="match status" value="1"/>
</dbReference>
<feature type="region of interest" description="Disordered" evidence="1">
    <location>
        <begin position="23"/>
        <end position="53"/>
    </location>
</feature>
<dbReference type="OrthoDB" id="1161394at2"/>
<accession>A0A554VCZ4</accession>
<dbReference type="RefSeq" id="WP_143918415.1">
    <property type="nucleotide sequence ID" value="NZ_CANMIK010000078.1"/>
</dbReference>
<organism evidence="2 3">
    <name type="scientific">Aquimarina algiphila</name>
    <dbReference type="NCBI Taxonomy" id="2047982"/>
    <lineage>
        <taxon>Bacteria</taxon>
        <taxon>Pseudomonadati</taxon>
        <taxon>Bacteroidota</taxon>
        <taxon>Flavobacteriia</taxon>
        <taxon>Flavobacteriales</taxon>
        <taxon>Flavobacteriaceae</taxon>
        <taxon>Aquimarina</taxon>
    </lineage>
</organism>
<evidence type="ECO:0000313" key="3">
    <source>
        <dbReference type="Proteomes" id="UP000318833"/>
    </source>
</evidence>
<feature type="compositionally biased region" description="Basic and acidic residues" evidence="1">
    <location>
        <begin position="23"/>
        <end position="37"/>
    </location>
</feature>
<dbReference type="Proteomes" id="UP000318833">
    <property type="component" value="Unassembled WGS sequence"/>
</dbReference>
<feature type="compositionally biased region" description="Polar residues" evidence="1">
    <location>
        <begin position="40"/>
        <end position="53"/>
    </location>
</feature>
<reference evidence="2 3" key="1">
    <citation type="submission" date="2019-07" db="EMBL/GenBank/DDBJ databases">
        <title>The draft genome sequence of Aquimarina algiphila M91.</title>
        <authorList>
            <person name="Meng X."/>
        </authorList>
    </citation>
    <scope>NUCLEOTIDE SEQUENCE [LARGE SCALE GENOMIC DNA]</scope>
    <source>
        <strain evidence="2 3">M91</strain>
    </source>
</reference>
<dbReference type="EMBL" id="VLNR01000075">
    <property type="protein sequence ID" value="TSE04700.1"/>
    <property type="molecule type" value="Genomic_DNA"/>
</dbReference>
<evidence type="ECO:0000313" key="2">
    <source>
        <dbReference type="EMBL" id="TSE04700.1"/>
    </source>
</evidence>
<gene>
    <name evidence="2" type="ORF">FOF46_25535</name>
</gene>
<keyword evidence="3" id="KW-1185">Reference proteome</keyword>
<comment type="caution">
    <text evidence="2">The sequence shown here is derived from an EMBL/GenBank/DDBJ whole genome shotgun (WGS) entry which is preliminary data.</text>
</comment>
<protein>
    <recommendedName>
        <fullName evidence="4">Lipoprotein</fullName>
    </recommendedName>
</protein>
<dbReference type="AlphaFoldDB" id="A0A554VCZ4"/>
<evidence type="ECO:0000256" key="1">
    <source>
        <dbReference type="SAM" id="MobiDB-lite"/>
    </source>
</evidence>
<proteinExistence type="predicted"/>
<evidence type="ECO:0008006" key="4">
    <source>
        <dbReference type="Google" id="ProtNLM"/>
    </source>
</evidence>
<sequence>MDKVVYLLLMMVLFSCKTTGNTQEKKEEQNYQKKEVENQGSNVNTPTIKKPTYINSQDPINPGTVHLIASVTKITKDASICGKSYKATVTVKVNSVKGSGSGIVNMISAGQEITFGIRKYMAEDFEVLKQKLIKDQEFFFIVEEGLCRNMSQTAYVVSSFKVIN</sequence>
<name>A0A554VCZ4_9FLAO</name>